<comment type="caution">
    <text evidence="1">The sequence shown here is derived from an EMBL/GenBank/DDBJ whole genome shotgun (WGS) entry which is preliminary data.</text>
</comment>
<keyword evidence="2" id="KW-1185">Reference proteome</keyword>
<accession>A0A5B6U6V3</accession>
<dbReference type="CDD" id="cd09272">
    <property type="entry name" value="RNase_HI_RT_Ty1"/>
    <property type="match status" value="1"/>
</dbReference>
<evidence type="ECO:0000313" key="2">
    <source>
        <dbReference type="Proteomes" id="UP000325315"/>
    </source>
</evidence>
<dbReference type="PANTHER" id="PTHR11439:SF467">
    <property type="entry name" value="INTEGRASE CATALYTIC DOMAIN-CONTAINING PROTEIN"/>
    <property type="match status" value="1"/>
</dbReference>
<dbReference type="SUPFAM" id="SSF56672">
    <property type="entry name" value="DNA/RNA polymerases"/>
    <property type="match status" value="1"/>
</dbReference>
<dbReference type="PANTHER" id="PTHR11439">
    <property type="entry name" value="GAG-POL-RELATED RETROTRANSPOSON"/>
    <property type="match status" value="1"/>
</dbReference>
<keyword evidence="1" id="KW-0675">Receptor</keyword>
<protein>
    <submittedName>
        <fullName evidence="1">Putative LRR receptor-like serine/threonine-protein kinase</fullName>
    </submittedName>
</protein>
<dbReference type="Proteomes" id="UP000325315">
    <property type="component" value="Unassembled WGS sequence"/>
</dbReference>
<sequence>MSFLHYFLSIEVTHLKNGGLHLCQQKYVLDFLEGCHMDNAKGVPTPLISSCPLSKHMGTLLVNPRECRSIAGALQYIVLTRPDIAYVVNYWGLDFDDLRSTIGYCVYLGGNPKHQVVSRSTAEAKYRGIGATVIDITWLKSLLTELHLASVDKTTIWCDNSNVVAVATNPALHSKFKQVELDLFFV</sequence>
<dbReference type="GO" id="GO:0016301">
    <property type="term" value="F:kinase activity"/>
    <property type="evidence" value="ECO:0007669"/>
    <property type="project" value="UniProtKB-KW"/>
</dbReference>
<reference evidence="2" key="1">
    <citation type="journal article" date="2019" name="Plant Biotechnol. J.">
        <title>Genome sequencing of the Australian wild diploid species Gossypium australe highlights disease resistance and delayed gland morphogenesis.</title>
        <authorList>
            <person name="Cai Y."/>
            <person name="Cai X."/>
            <person name="Wang Q."/>
            <person name="Wang P."/>
            <person name="Zhang Y."/>
            <person name="Cai C."/>
            <person name="Xu Y."/>
            <person name="Wang K."/>
            <person name="Zhou Z."/>
            <person name="Wang C."/>
            <person name="Geng S."/>
            <person name="Li B."/>
            <person name="Dong Q."/>
            <person name="Hou Y."/>
            <person name="Wang H."/>
            <person name="Ai P."/>
            <person name="Liu Z."/>
            <person name="Yi F."/>
            <person name="Sun M."/>
            <person name="An G."/>
            <person name="Cheng J."/>
            <person name="Zhang Y."/>
            <person name="Shi Q."/>
            <person name="Xie Y."/>
            <person name="Shi X."/>
            <person name="Chang Y."/>
            <person name="Huang F."/>
            <person name="Chen Y."/>
            <person name="Hong S."/>
            <person name="Mi L."/>
            <person name="Sun Q."/>
            <person name="Zhang L."/>
            <person name="Zhou B."/>
            <person name="Peng R."/>
            <person name="Zhang X."/>
            <person name="Liu F."/>
        </authorList>
    </citation>
    <scope>NUCLEOTIDE SEQUENCE [LARGE SCALE GENOMIC DNA]</scope>
    <source>
        <strain evidence="2">cv. PA1801</strain>
    </source>
</reference>
<keyword evidence="1" id="KW-0808">Transferase</keyword>
<dbReference type="EMBL" id="SMMG02000027">
    <property type="protein sequence ID" value="KAA3452496.1"/>
    <property type="molecule type" value="Genomic_DNA"/>
</dbReference>
<proteinExistence type="predicted"/>
<keyword evidence="1" id="KW-0418">Kinase</keyword>
<gene>
    <name evidence="1" type="ORF">EPI10_034441</name>
</gene>
<dbReference type="AlphaFoldDB" id="A0A5B6U6V3"/>
<organism evidence="1 2">
    <name type="scientific">Gossypium australe</name>
    <dbReference type="NCBI Taxonomy" id="47621"/>
    <lineage>
        <taxon>Eukaryota</taxon>
        <taxon>Viridiplantae</taxon>
        <taxon>Streptophyta</taxon>
        <taxon>Embryophyta</taxon>
        <taxon>Tracheophyta</taxon>
        <taxon>Spermatophyta</taxon>
        <taxon>Magnoliopsida</taxon>
        <taxon>eudicotyledons</taxon>
        <taxon>Gunneridae</taxon>
        <taxon>Pentapetalae</taxon>
        <taxon>rosids</taxon>
        <taxon>malvids</taxon>
        <taxon>Malvales</taxon>
        <taxon>Malvaceae</taxon>
        <taxon>Malvoideae</taxon>
        <taxon>Gossypium</taxon>
    </lineage>
</organism>
<dbReference type="InterPro" id="IPR043502">
    <property type="entry name" value="DNA/RNA_pol_sf"/>
</dbReference>
<name>A0A5B6U6V3_9ROSI</name>
<evidence type="ECO:0000313" key="1">
    <source>
        <dbReference type="EMBL" id="KAA3452496.1"/>
    </source>
</evidence>
<dbReference type="OrthoDB" id="1426677at2759"/>